<dbReference type="CDD" id="cd11614">
    <property type="entry name" value="SAF_CpaB_FlgA_like"/>
    <property type="match status" value="1"/>
</dbReference>
<dbReference type="Pfam" id="PF08666">
    <property type="entry name" value="SAF"/>
    <property type="match status" value="1"/>
</dbReference>
<feature type="region of interest" description="Disordered" evidence="1">
    <location>
        <begin position="253"/>
        <end position="281"/>
    </location>
</feature>
<dbReference type="SMART" id="SM00858">
    <property type="entry name" value="SAF"/>
    <property type="match status" value="1"/>
</dbReference>
<dbReference type="Pfam" id="PF16976">
    <property type="entry name" value="RcpC"/>
    <property type="match status" value="1"/>
</dbReference>
<dbReference type="InterPro" id="IPR013974">
    <property type="entry name" value="SAF"/>
</dbReference>
<accession>A0A859DQS1</accession>
<evidence type="ECO:0000259" key="2">
    <source>
        <dbReference type="SMART" id="SM00858"/>
    </source>
</evidence>
<dbReference type="EMBL" id="CP046051">
    <property type="protein sequence ID" value="QKN24046.1"/>
    <property type="molecule type" value="Genomic_DNA"/>
</dbReference>
<evidence type="ECO:0000313" key="5">
    <source>
        <dbReference type="Proteomes" id="UP000501316"/>
    </source>
</evidence>
<dbReference type="AlphaFoldDB" id="A0A859DQS1"/>
<dbReference type="InterPro" id="IPR031571">
    <property type="entry name" value="RcpC_dom"/>
</dbReference>
<reference evidence="4" key="3">
    <citation type="journal article" date="2022" name="Int. J. Syst. Evol. Microbiol.">
        <title>Caproicibacterium lactatifermentans sp. nov., isolated from pit clay used for the production of Chinese strong aroma-type liquor.</title>
        <authorList>
            <person name="Wang H."/>
            <person name="Gu Y."/>
            <person name="Zhao D."/>
            <person name="Qiao Z."/>
            <person name="Zheng J."/>
            <person name="Gao J."/>
            <person name="Ren C."/>
            <person name="Xu Y."/>
        </authorList>
    </citation>
    <scope>NUCLEOTIDE SEQUENCE</scope>
    <source>
        <strain evidence="4">JNU-WLY1368</strain>
    </source>
</reference>
<organism evidence="3 5">
    <name type="scientific">Caproicibacterium lactatifermentans</name>
    <dbReference type="NCBI Taxonomy" id="2666138"/>
    <lineage>
        <taxon>Bacteria</taxon>
        <taxon>Bacillati</taxon>
        <taxon>Bacillota</taxon>
        <taxon>Clostridia</taxon>
        <taxon>Eubacteriales</taxon>
        <taxon>Oscillospiraceae</taxon>
        <taxon>Caproicibacterium</taxon>
    </lineage>
</organism>
<dbReference type="Gene3D" id="3.90.1210.10">
    <property type="entry name" value="Antifreeze-like/N-acetylneuraminic acid synthase C-terminal domain"/>
    <property type="match status" value="1"/>
</dbReference>
<name>A0A859DQS1_9FIRM</name>
<proteinExistence type="predicted"/>
<feature type="domain" description="SAF" evidence="2">
    <location>
        <begin position="37"/>
        <end position="99"/>
    </location>
</feature>
<protein>
    <submittedName>
        <fullName evidence="3">Flp pilus assembly protein CpaB</fullName>
    </submittedName>
</protein>
<dbReference type="EMBL" id="CP046161">
    <property type="protein sequence ID" value="QKO30883.1"/>
    <property type="molecule type" value="Genomic_DNA"/>
</dbReference>
<reference evidence="4" key="2">
    <citation type="journal article" date="2021" name="Appl. Environ. Microbiol.">
        <title>Adaptability of a Caproate-Producing Bacterium Contributes to Its Dominance in an Anaerobic Fermentation System.</title>
        <authorList>
            <person name="Wang H."/>
            <person name="Gu Y."/>
            <person name="Zhou W."/>
            <person name="Zhao D."/>
            <person name="Qiao Z."/>
            <person name="Zheng J."/>
            <person name="Gao J."/>
            <person name="Chen X."/>
            <person name="Ren C."/>
            <person name="Xu Y."/>
        </authorList>
    </citation>
    <scope>NUCLEOTIDE SEQUENCE</scope>
    <source>
        <strain evidence="4">JNU-WLY1368</strain>
    </source>
</reference>
<evidence type="ECO:0000313" key="4">
    <source>
        <dbReference type="EMBL" id="QKO30883.1"/>
    </source>
</evidence>
<dbReference type="NCBIfam" id="TIGR03177">
    <property type="entry name" value="pilus_cpaB"/>
    <property type="match status" value="1"/>
</dbReference>
<dbReference type="InterPro" id="IPR017592">
    <property type="entry name" value="Pilus_assmbl_Flp-typ_CpaB"/>
</dbReference>
<evidence type="ECO:0000313" key="3">
    <source>
        <dbReference type="EMBL" id="QKN24046.1"/>
    </source>
</evidence>
<gene>
    <name evidence="3" type="primary">cpaB</name>
    <name evidence="3" type="ORF">GJQ69_05850</name>
    <name evidence="4" type="ORF">GKP14_07690</name>
</gene>
<feature type="compositionally biased region" description="Low complexity" evidence="1">
    <location>
        <begin position="260"/>
        <end position="270"/>
    </location>
</feature>
<keyword evidence="6" id="KW-1185">Reference proteome</keyword>
<evidence type="ECO:0000313" key="6">
    <source>
        <dbReference type="Proteomes" id="UP000509623"/>
    </source>
</evidence>
<dbReference type="Proteomes" id="UP000509623">
    <property type="component" value="Chromosome"/>
</dbReference>
<reference evidence="5 6" key="1">
    <citation type="submission" date="2019-11" db="EMBL/GenBank/DDBJ databases">
        <authorList>
            <person name="Ren C."/>
            <person name="Wang H."/>
            <person name="Xu Y."/>
        </authorList>
    </citation>
    <scope>NUCLEOTIDE SEQUENCE [LARGE SCALE GENOMIC DNA]</scope>
    <source>
        <strain evidence="6">JNU-WLY1368</strain>
        <strain evidence="3 5">LBM 19010</strain>
    </source>
</reference>
<dbReference type="Proteomes" id="UP000501316">
    <property type="component" value="Chromosome"/>
</dbReference>
<dbReference type="KEGG" id="clf:GJQ69_05850"/>
<sequence length="281" mass="29088">MSFFKNRTVLGALCILLSLLICFAVTPLFNAGVSHKTSIVRVTKDIQAGQQITKDMVQTLEVGGYNLPSNVLKSPDSVVGKYAAAELVPGDYILSMKVTGTPTVSNAYLSALNGSRQAISVTLKTLAEGVSGKLLPGDIVSVLAPDYQNQGSTVTPKELQYVEVIGVTTSEGADANANIGQNASSGGTTTNDAKNLPSTVTLLATPEQSAILAGLDADGKLHLALVYRGSKDNAQKFLDAQDKALKELYPDASSTALTDSSGPAQESSSSQTAAFSGEGGQ</sequence>
<evidence type="ECO:0000256" key="1">
    <source>
        <dbReference type="SAM" id="MobiDB-lite"/>
    </source>
</evidence>
<dbReference type="RefSeq" id="WP_086035623.1">
    <property type="nucleotide sequence ID" value="NZ_CP046051.1"/>
</dbReference>